<sequence>FLEEIVQMGHQVEVGKITSDAIYCLLENDIAHKDLCMRGHLYEHDIGKYKSEKHACEWYMKSAEGGDAYGHIM</sequence>
<reference evidence="1" key="1">
    <citation type="submission" date="2021-06" db="EMBL/GenBank/DDBJ databases">
        <authorList>
            <person name="Kallberg Y."/>
            <person name="Tangrot J."/>
            <person name="Rosling A."/>
        </authorList>
    </citation>
    <scope>NUCLEOTIDE SEQUENCE</scope>
    <source>
        <strain evidence="1">UK204</strain>
    </source>
</reference>
<keyword evidence="2" id="KW-1185">Reference proteome</keyword>
<dbReference type="AlphaFoldDB" id="A0A9N9E8N3"/>
<name>A0A9N9E8N3_9GLOM</name>
<dbReference type="Proteomes" id="UP000789570">
    <property type="component" value="Unassembled WGS sequence"/>
</dbReference>
<evidence type="ECO:0000313" key="2">
    <source>
        <dbReference type="Proteomes" id="UP000789570"/>
    </source>
</evidence>
<comment type="caution">
    <text evidence="1">The sequence shown here is derived from an EMBL/GenBank/DDBJ whole genome shotgun (WGS) entry which is preliminary data.</text>
</comment>
<gene>
    <name evidence="1" type="ORF">FCALED_LOCUS11862</name>
</gene>
<protein>
    <submittedName>
        <fullName evidence="1">12795_t:CDS:1</fullName>
    </submittedName>
</protein>
<accession>A0A9N9E8N3</accession>
<dbReference type="EMBL" id="CAJVPQ010005305">
    <property type="protein sequence ID" value="CAG8667767.1"/>
    <property type="molecule type" value="Genomic_DNA"/>
</dbReference>
<feature type="non-terminal residue" evidence="1">
    <location>
        <position position="73"/>
    </location>
</feature>
<evidence type="ECO:0000313" key="1">
    <source>
        <dbReference type="EMBL" id="CAG8667767.1"/>
    </source>
</evidence>
<proteinExistence type="predicted"/>
<organism evidence="1 2">
    <name type="scientific">Funneliformis caledonium</name>
    <dbReference type="NCBI Taxonomy" id="1117310"/>
    <lineage>
        <taxon>Eukaryota</taxon>
        <taxon>Fungi</taxon>
        <taxon>Fungi incertae sedis</taxon>
        <taxon>Mucoromycota</taxon>
        <taxon>Glomeromycotina</taxon>
        <taxon>Glomeromycetes</taxon>
        <taxon>Glomerales</taxon>
        <taxon>Glomeraceae</taxon>
        <taxon>Funneliformis</taxon>
    </lineage>
</organism>